<reference evidence="8" key="3">
    <citation type="submission" date="2022-01" db="UniProtKB">
        <authorList>
            <consortium name="EnsemblPlants"/>
        </authorList>
    </citation>
    <scope>IDENTIFICATION</scope>
    <source>
        <strain evidence="8">subsp. vulgare</strain>
    </source>
</reference>
<dbReference type="SMART" id="SM00220">
    <property type="entry name" value="S_TKc"/>
    <property type="match status" value="1"/>
</dbReference>
<dbReference type="InParanoid" id="A0A287K0Z9"/>
<dbReference type="InterPro" id="IPR023175">
    <property type="entry name" value="Vta1/CALS_N_sf"/>
</dbReference>
<dbReference type="PANTHER" id="PTHR45707:SF50">
    <property type="entry name" value="VESICLE-ASSOCIATED PROTEIN 1-1"/>
    <property type="match status" value="1"/>
</dbReference>
<dbReference type="eggNOG" id="KOG0439">
    <property type="taxonomic scope" value="Eukaryota"/>
</dbReference>
<protein>
    <recommendedName>
        <fullName evidence="10">Protein kinase domain-containing protein</fullName>
    </recommendedName>
</protein>
<evidence type="ECO:0000256" key="5">
    <source>
        <dbReference type="ARBA" id="ARBA00022840"/>
    </source>
</evidence>
<keyword evidence="2" id="KW-0808">Transferase</keyword>
<evidence type="ECO:0000313" key="8">
    <source>
        <dbReference type="EnsemblPlants" id="HORVU.MOREX.r3.3HG0225170.1"/>
    </source>
</evidence>
<dbReference type="SUPFAM" id="SSF49354">
    <property type="entry name" value="PapD-like"/>
    <property type="match status" value="1"/>
</dbReference>
<dbReference type="PROSITE" id="PS00108">
    <property type="entry name" value="PROTEIN_KINASE_ST"/>
    <property type="match status" value="1"/>
</dbReference>
<dbReference type="InterPro" id="IPR000535">
    <property type="entry name" value="MSP_dom"/>
</dbReference>
<dbReference type="Gene3D" id="3.30.200.20">
    <property type="entry name" value="Phosphorylase Kinase, domain 1"/>
    <property type="match status" value="1"/>
</dbReference>
<keyword evidence="4" id="KW-0418">Kinase</keyword>
<evidence type="ECO:0000256" key="3">
    <source>
        <dbReference type="ARBA" id="ARBA00022741"/>
    </source>
</evidence>
<sequence>MADSIFNAQAVPPSLVDLLPILRVAKEVEPGNFRVAYLCRLYVSEYAHRLDPTSSGAGVHQFKTLLLQTLERENMLTLKWRREHSDVREIEQFYLYYYEKFIKTFQNVDAVDKADRLLSEELAKLYQIAHVLFDALRSTALSVHAELDEATLETCMKIEEKNERYALDSILRHDPERTGLQHPEVLEMHHLIEENREVSAPNNMQLVDPKNNGVQHPEASWTYFFDTKTREISEGEGSNDSSTSDCIVSNDVFRARTDIKCGIPNVLDPIIHDGSAEPISIPLSLLQDITKIFADERKIGQGGFGVVYKGVLQNGYVAVKKLLNSQTIDDELFYRETNFLMSVKHKNIIRFLGYCANTENIAIKVDGSGKCGKYLYPEIRERLLCFEYISKGSLSNHLTDELSGLEWHIRYQTIKGICDGLQYLHKEKDIVHMDLKPDNILMDDLMVPKITDFGISKHLDGISQAVTRRCHMSLGYCAPEYLHRGQLSFKSDIFSLGVIIIDLVTGRKEDPDIENVLRRWRHRWNRSAKYPPLGYQQVTGCIEIAARCVSHDPKERPYILDIIRQLDELDCTSGHDDDANESTFSMISPYPWELLDIDPLELHFPFEAGKQILCLLQLSNPRDDYIAFYVQTSSVQYLIEPSKGIVPPQSKINVTITFQAQKMAPHRMMYKDEFVVRCTLVNQDLTTENVTEDMFDEESKVVDNVSLTVAF</sequence>
<feature type="binding site" evidence="7">
    <location>
        <position position="321"/>
    </location>
    <ligand>
        <name>ATP</name>
        <dbReference type="ChEBI" id="CHEBI:30616"/>
    </ligand>
</feature>
<dbReference type="Proteomes" id="UP000011116">
    <property type="component" value="Chromosome 3H"/>
</dbReference>
<dbReference type="AlphaFoldDB" id="A0A287K0Z9"/>
<dbReference type="Gene3D" id="2.60.40.10">
    <property type="entry name" value="Immunoglobulins"/>
    <property type="match status" value="1"/>
</dbReference>
<dbReference type="ExpressionAtlas" id="A0A287K0Z9">
    <property type="expression patterns" value="baseline and differential"/>
</dbReference>
<dbReference type="PANTHER" id="PTHR45707">
    <property type="entry name" value="C2 CALCIUM/LIPID-BINDING PLANT PHOSPHORIBOSYLTRANSFERASE FAMILY PROTEIN"/>
    <property type="match status" value="1"/>
</dbReference>
<dbReference type="GO" id="GO:0012505">
    <property type="term" value="C:endomembrane system"/>
    <property type="evidence" value="ECO:0007669"/>
    <property type="project" value="UniProtKB-SubCell"/>
</dbReference>
<dbReference type="GO" id="GO:0005524">
    <property type="term" value="F:ATP binding"/>
    <property type="evidence" value="ECO:0007669"/>
    <property type="project" value="UniProtKB-UniRule"/>
</dbReference>
<dbReference type="PROSITE" id="PS00107">
    <property type="entry name" value="PROTEIN_KINASE_ATP"/>
    <property type="match status" value="1"/>
</dbReference>
<reference evidence="9" key="1">
    <citation type="journal article" date="2012" name="Nature">
        <title>A physical, genetic and functional sequence assembly of the barley genome.</title>
        <authorList>
            <consortium name="The International Barley Genome Sequencing Consortium"/>
            <person name="Mayer K.F."/>
            <person name="Waugh R."/>
            <person name="Brown J.W."/>
            <person name="Schulman A."/>
            <person name="Langridge P."/>
            <person name="Platzer M."/>
            <person name="Fincher G.B."/>
            <person name="Muehlbauer G.J."/>
            <person name="Sato K."/>
            <person name="Close T.J."/>
            <person name="Wise R.P."/>
            <person name="Stein N."/>
        </authorList>
    </citation>
    <scope>NUCLEOTIDE SEQUENCE [LARGE SCALE GENOMIC DNA]</scope>
    <source>
        <strain evidence="9">cv. Morex</strain>
    </source>
</reference>
<dbReference type="Pfam" id="PF04652">
    <property type="entry name" value="Vta1"/>
    <property type="match status" value="1"/>
</dbReference>
<dbReference type="InterPro" id="IPR011009">
    <property type="entry name" value="Kinase-like_dom_sf"/>
</dbReference>
<reference evidence="8" key="2">
    <citation type="submission" date="2020-10" db="EMBL/GenBank/DDBJ databases">
        <authorList>
            <person name="Scholz U."/>
            <person name="Mascher M."/>
            <person name="Fiebig A."/>
        </authorList>
    </citation>
    <scope>NUCLEOTIDE SEQUENCE [LARGE SCALE GENOMIC DNA]</scope>
    <source>
        <strain evidence="8">cv. Morex</strain>
    </source>
</reference>
<proteinExistence type="predicted"/>
<dbReference type="InterPro" id="IPR000719">
    <property type="entry name" value="Prot_kinase_dom"/>
</dbReference>
<evidence type="ECO:0008006" key="10">
    <source>
        <dbReference type="Google" id="ProtNLM"/>
    </source>
</evidence>
<keyword evidence="6" id="KW-0472">Membrane</keyword>
<comment type="subcellular location">
    <subcellularLocation>
        <location evidence="1">Endomembrane system</location>
    </subcellularLocation>
</comment>
<dbReference type="PROSITE" id="PS50011">
    <property type="entry name" value="PROTEIN_KINASE_DOM"/>
    <property type="match status" value="1"/>
</dbReference>
<dbReference type="GO" id="GO:0004672">
    <property type="term" value="F:protein kinase activity"/>
    <property type="evidence" value="ECO:0007669"/>
    <property type="project" value="InterPro"/>
</dbReference>
<dbReference type="Gramene" id="HORVU.MOREX.r3.3HG0225170.1">
    <property type="protein sequence ID" value="HORVU.MOREX.r3.3HG0225170.1"/>
    <property type="gene ID" value="HORVU.MOREX.r3.3HG0225170"/>
</dbReference>
<dbReference type="Pfam" id="PF00069">
    <property type="entry name" value="Pkinase"/>
    <property type="match status" value="1"/>
</dbReference>
<evidence type="ECO:0000256" key="7">
    <source>
        <dbReference type="PROSITE-ProRule" id="PRU10141"/>
    </source>
</evidence>
<evidence type="ECO:0000313" key="9">
    <source>
        <dbReference type="Proteomes" id="UP000011116"/>
    </source>
</evidence>
<dbReference type="PROSITE" id="PS50202">
    <property type="entry name" value="MSP"/>
    <property type="match status" value="1"/>
</dbReference>
<dbReference type="InterPro" id="IPR013783">
    <property type="entry name" value="Ig-like_fold"/>
</dbReference>
<dbReference type="InterPro" id="IPR017441">
    <property type="entry name" value="Protein_kinase_ATP_BS"/>
</dbReference>
<dbReference type="SUPFAM" id="SSF56112">
    <property type="entry name" value="Protein kinase-like (PK-like)"/>
    <property type="match status" value="1"/>
</dbReference>
<keyword evidence="3 7" id="KW-0547">Nucleotide-binding</keyword>
<evidence type="ECO:0000256" key="1">
    <source>
        <dbReference type="ARBA" id="ARBA00004308"/>
    </source>
</evidence>
<dbReference type="STRING" id="112509.A0A287K0Z9"/>
<dbReference type="Gene3D" id="1.25.40.270">
    <property type="entry name" value="Vacuolar protein sorting-associated protein vta1"/>
    <property type="match status" value="1"/>
</dbReference>
<dbReference type="Gene3D" id="1.10.510.10">
    <property type="entry name" value="Transferase(Phosphotransferase) domain 1"/>
    <property type="match status" value="1"/>
</dbReference>
<evidence type="ECO:0000256" key="2">
    <source>
        <dbReference type="ARBA" id="ARBA00022679"/>
    </source>
</evidence>
<accession>A0A287K0Z9</accession>
<keyword evidence="5 7" id="KW-0067">ATP-binding</keyword>
<dbReference type="InterPro" id="IPR039431">
    <property type="entry name" value="Vta1/CALS_N"/>
</dbReference>
<dbReference type="EnsemblPlants" id="HORVU.MOREX.r3.3HG0225170.1">
    <property type="protein sequence ID" value="HORVU.MOREX.r3.3HG0225170.1"/>
    <property type="gene ID" value="HORVU.MOREX.r3.3HG0225170"/>
</dbReference>
<keyword evidence="9" id="KW-1185">Reference proteome</keyword>
<dbReference type="InterPro" id="IPR008962">
    <property type="entry name" value="PapD-like_sf"/>
</dbReference>
<dbReference type="FunFam" id="1.10.510.10:FF:000870">
    <property type="entry name" value="OSJNBa0016N04.16-like protein"/>
    <property type="match status" value="1"/>
</dbReference>
<organism evidence="8 9">
    <name type="scientific">Hordeum vulgare subsp. vulgare</name>
    <name type="common">Domesticated barley</name>
    <dbReference type="NCBI Taxonomy" id="112509"/>
    <lineage>
        <taxon>Eukaryota</taxon>
        <taxon>Viridiplantae</taxon>
        <taxon>Streptophyta</taxon>
        <taxon>Embryophyta</taxon>
        <taxon>Tracheophyta</taxon>
        <taxon>Spermatophyta</taxon>
        <taxon>Magnoliopsida</taxon>
        <taxon>Liliopsida</taxon>
        <taxon>Poales</taxon>
        <taxon>Poaceae</taxon>
        <taxon>BOP clade</taxon>
        <taxon>Pooideae</taxon>
        <taxon>Triticodae</taxon>
        <taxon>Triticeae</taxon>
        <taxon>Hordeinae</taxon>
        <taxon>Hordeum</taxon>
    </lineage>
</organism>
<evidence type="ECO:0000256" key="4">
    <source>
        <dbReference type="ARBA" id="ARBA00022777"/>
    </source>
</evidence>
<evidence type="ECO:0000256" key="6">
    <source>
        <dbReference type="ARBA" id="ARBA00023136"/>
    </source>
</evidence>
<dbReference type="SMR" id="A0A287K0Z9"/>
<dbReference type="Pfam" id="PF00635">
    <property type="entry name" value="Motile_Sperm"/>
    <property type="match status" value="1"/>
</dbReference>
<name>A0A287K0Z9_HORVV</name>
<dbReference type="InterPro" id="IPR008271">
    <property type="entry name" value="Ser/Thr_kinase_AS"/>
</dbReference>